<evidence type="ECO:0000313" key="9">
    <source>
        <dbReference type="EMBL" id="MBP1083210.1"/>
    </source>
</evidence>
<evidence type="ECO:0000256" key="1">
    <source>
        <dbReference type="ARBA" id="ARBA00004141"/>
    </source>
</evidence>
<keyword evidence="4" id="KW-0309">Germination</keyword>
<comment type="caution">
    <text evidence="9">The sequence shown here is derived from an EMBL/GenBank/DDBJ whole genome shotgun (WGS) entry which is preliminary data.</text>
</comment>
<reference evidence="9 10" key="1">
    <citation type="submission" date="2021-01" db="EMBL/GenBank/DDBJ databases">
        <title>Genomic Encyclopedia of Type Strains, Phase IV (KMG-IV): sequencing the most valuable type-strain genomes for metagenomic binning, comparative biology and taxonomic classification.</title>
        <authorList>
            <person name="Goeker M."/>
        </authorList>
    </citation>
    <scope>NUCLEOTIDE SEQUENCE [LARGE SCALE GENOMIC DNA]</scope>
    <source>
        <strain evidence="9 10">DSM 103394</strain>
    </source>
</reference>
<dbReference type="Proteomes" id="UP000674416">
    <property type="component" value="Unassembled WGS sequence"/>
</dbReference>
<proteinExistence type="inferred from homology"/>
<keyword evidence="10" id="KW-1185">Reference proteome</keyword>
<keyword evidence="5 8" id="KW-0812">Transmembrane</keyword>
<evidence type="ECO:0000256" key="6">
    <source>
        <dbReference type="ARBA" id="ARBA00022989"/>
    </source>
</evidence>
<evidence type="ECO:0000256" key="4">
    <source>
        <dbReference type="ARBA" id="ARBA00022544"/>
    </source>
</evidence>
<evidence type="ECO:0000256" key="2">
    <source>
        <dbReference type="ARBA" id="ARBA00007998"/>
    </source>
</evidence>
<dbReference type="Pfam" id="PF03845">
    <property type="entry name" value="Spore_permease"/>
    <property type="match status" value="1"/>
</dbReference>
<dbReference type="RefSeq" id="WP_053603670.1">
    <property type="nucleotide sequence ID" value="NZ_JAFDST010000005.1"/>
</dbReference>
<evidence type="ECO:0000256" key="7">
    <source>
        <dbReference type="ARBA" id="ARBA00023136"/>
    </source>
</evidence>
<dbReference type="PANTHER" id="PTHR34975">
    <property type="entry name" value="SPORE GERMINATION PROTEIN A2"/>
    <property type="match status" value="1"/>
</dbReference>
<evidence type="ECO:0000256" key="8">
    <source>
        <dbReference type="SAM" id="Phobius"/>
    </source>
</evidence>
<evidence type="ECO:0000256" key="5">
    <source>
        <dbReference type="ARBA" id="ARBA00022692"/>
    </source>
</evidence>
<feature type="transmembrane region" description="Helical" evidence="8">
    <location>
        <begin position="36"/>
        <end position="57"/>
    </location>
</feature>
<protein>
    <submittedName>
        <fullName evidence="9">Spore germination protein KB</fullName>
    </submittedName>
</protein>
<name>A0ABS4D0U5_9BACI</name>
<keyword evidence="3" id="KW-0813">Transport</keyword>
<keyword evidence="6 8" id="KW-1133">Transmembrane helix</keyword>
<organism evidence="9 10">
    <name type="scientific">Bacillus capparidis</name>
    <dbReference type="NCBI Taxonomy" id="1840411"/>
    <lineage>
        <taxon>Bacteria</taxon>
        <taxon>Bacillati</taxon>
        <taxon>Bacillota</taxon>
        <taxon>Bacilli</taxon>
        <taxon>Bacillales</taxon>
        <taxon>Bacillaceae</taxon>
        <taxon>Bacillus</taxon>
    </lineage>
</organism>
<dbReference type="EMBL" id="JAFDST010000005">
    <property type="protein sequence ID" value="MBP1083210.1"/>
    <property type="molecule type" value="Genomic_DNA"/>
</dbReference>
<feature type="transmembrane region" description="Helical" evidence="8">
    <location>
        <begin position="77"/>
        <end position="95"/>
    </location>
</feature>
<comment type="subcellular location">
    <subcellularLocation>
        <location evidence="1">Membrane</location>
        <topology evidence="1">Multi-pass membrane protein</topology>
    </subcellularLocation>
</comment>
<evidence type="ECO:0000313" key="10">
    <source>
        <dbReference type="Proteomes" id="UP000674416"/>
    </source>
</evidence>
<gene>
    <name evidence="9" type="ORF">JOC74_003724</name>
</gene>
<sequence length="134" mass="15494">MEKAKINVIQLFALMFIFELRTTLVVSYGVTAGKEAWLATLFGLCGGIVLFFIHYYVMRHYPNLYLTGYARKIFGNYIGWAIGLIYIIYFLYIAARNLREFGDLLISSTMPNTPALGCQYFNDSCRLLRPLSWY</sequence>
<comment type="similarity">
    <text evidence="2">Belongs to the amino acid-polyamine-organocation (APC) superfamily. Spore germination protein (SGP) (TC 2.A.3.9) family.</text>
</comment>
<evidence type="ECO:0000256" key="3">
    <source>
        <dbReference type="ARBA" id="ARBA00022448"/>
    </source>
</evidence>
<dbReference type="InterPro" id="IPR004761">
    <property type="entry name" value="Spore_GerAB"/>
</dbReference>
<dbReference type="PANTHER" id="PTHR34975:SF2">
    <property type="entry name" value="SPORE GERMINATION PROTEIN A2"/>
    <property type="match status" value="1"/>
</dbReference>
<accession>A0ABS4D0U5</accession>
<keyword evidence="7 8" id="KW-0472">Membrane</keyword>